<gene>
    <name evidence="1" type="ORF">PSHT_08503</name>
</gene>
<dbReference type="VEuPathDB" id="FungiDB:PSHT_08503"/>
<dbReference type="Proteomes" id="UP000238274">
    <property type="component" value="Unassembled WGS sequence"/>
</dbReference>
<organism evidence="1 2">
    <name type="scientific">Puccinia striiformis</name>
    <dbReference type="NCBI Taxonomy" id="27350"/>
    <lineage>
        <taxon>Eukaryota</taxon>
        <taxon>Fungi</taxon>
        <taxon>Dikarya</taxon>
        <taxon>Basidiomycota</taxon>
        <taxon>Pucciniomycotina</taxon>
        <taxon>Pucciniomycetes</taxon>
        <taxon>Pucciniales</taxon>
        <taxon>Pucciniaceae</taxon>
        <taxon>Puccinia</taxon>
    </lineage>
</organism>
<keyword evidence="2" id="KW-1185">Reference proteome</keyword>
<name>A0A2S4VPJ6_9BASI</name>
<evidence type="ECO:0000313" key="2">
    <source>
        <dbReference type="Proteomes" id="UP000238274"/>
    </source>
</evidence>
<sequence length="156" mass="17489">MIDLISQMDPANQRAAMVYATVSNRHNTGEQAQSDGPADPVYVGGKVVLGETFRNGLKNFVRKMLVECNLEAYSLSNDPESKIVIKHSLLRSTHQYIDHLSDQAKRAQLPKGFVDKKDEQVIKAVDRQIAETIKTEKGILRSCVRSLIIHTSRTVR</sequence>
<comment type="caution">
    <text evidence="1">The sequence shown here is derived from an EMBL/GenBank/DDBJ whole genome shotgun (WGS) entry which is preliminary data.</text>
</comment>
<dbReference type="OrthoDB" id="10279910at2759"/>
<protein>
    <submittedName>
        <fullName evidence="1">Uncharacterized protein</fullName>
    </submittedName>
</protein>
<evidence type="ECO:0000313" key="1">
    <source>
        <dbReference type="EMBL" id="POW11320.1"/>
    </source>
</evidence>
<dbReference type="EMBL" id="PKSM01000112">
    <property type="protein sequence ID" value="POW11320.1"/>
    <property type="molecule type" value="Genomic_DNA"/>
</dbReference>
<dbReference type="VEuPathDB" id="FungiDB:PSTT_02152"/>
<accession>A0A2S4VPJ6</accession>
<reference evidence="1 2" key="1">
    <citation type="submission" date="2017-12" db="EMBL/GenBank/DDBJ databases">
        <title>Gene loss provides genomic basis for host adaptation in cereal stripe rust fungi.</title>
        <authorList>
            <person name="Xia C."/>
        </authorList>
    </citation>
    <scope>NUCLEOTIDE SEQUENCE [LARGE SCALE GENOMIC DNA]</scope>
    <source>
        <strain evidence="1 2">93TX-2</strain>
    </source>
</reference>
<reference evidence="2" key="3">
    <citation type="journal article" date="2018" name="Mol. Plant Microbe Interact.">
        <title>Genome sequence resources for the wheat stripe rust pathogen (Puccinia striiformis f. sp. tritici) and the barley stripe rust pathogen (Puccinia striiformis f. sp. hordei).</title>
        <authorList>
            <person name="Xia C."/>
            <person name="Wang M."/>
            <person name="Yin C."/>
            <person name="Cornejo O.E."/>
            <person name="Hulbert S.H."/>
            <person name="Chen X."/>
        </authorList>
    </citation>
    <scope>NUCLEOTIDE SEQUENCE [LARGE SCALE GENOMIC DNA]</scope>
    <source>
        <strain evidence="2">93TX-2</strain>
    </source>
</reference>
<dbReference type="AlphaFoldDB" id="A0A2S4VPJ6"/>
<reference evidence="2" key="2">
    <citation type="journal article" date="2018" name="BMC Genomics">
        <title>Genomic insights into host adaptation between the wheat stripe rust pathogen (Puccinia striiformis f. sp. tritici) and the barley stripe rust pathogen (Puccinia striiformis f. sp. hordei).</title>
        <authorList>
            <person name="Xia C."/>
            <person name="Wang M."/>
            <person name="Yin C."/>
            <person name="Cornejo O.E."/>
            <person name="Hulbert S.H."/>
            <person name="Chen X."/>
        </authorList>
    </citation>
    <scope>NUCLEOTIDE SEQUENCE [LARGE SCALE GENOMIC DNA]</scope>
    <source>
        <strain evidence="2">93TX-2</strain>
    </source>
</reference>
<proteinExistence type="predicted"/>